<keyword evidence="3" id="KW-1133">Transmembrane helix</keyword>
<feature type="transmembrane region" description="Helical" evidence="3">
    <location>
        <begin position="109"/>
        <end position="128"/>
    </location>
</feature>
<evidence type="ECO:0000313" key="6">
    <source>
        <dbReference type="Proteomes" id="UP000559027"/>
    </source>
</evidence>
<feature type="transmembrane region" description="Helical" evidence="3">
    <location>
        <begin position="312"/>
        <end position="331"/>
    </location>
</feature>
<feature type="transmembrane region" description="Helical" evidence="3">
    <location>
        <begin position="276"/>
        <end position="300"/>
    </location>
</feature>
<dbReference type="InterPro" id="IPR011701">
    <property type="entry name" value="MFS"/>
</dbReference>
<dbReference type="Proteomes" id="UP000559027">
    <property type="component" value="Unassembled WGS sequence"/>
</dbReference>
<dbReference type="PROSITE" id="PS50850">
    <property type="entry name" value="MFS"/>
    <property type="match status" value="1"/>
</dbReference>
<evidence type="ECO:0000259" key="4">
    <source>
        <dbReference type="PROSITE" id="PS50850"/>
    </source>
</evidence>
<name>A0A8H5D815_9AGAR</name>
<feature type="transmembrane region" description="Helical" evidence="3">
    <location>
        <begin position="164"/>
        <end position="188"/>
    </location>
</feature>
<gene>
    <name evidence="5" type="ORF">D9756_005680</name>
</gene>
<feature type="transmembrane region" description="Helical" evidence="3">
    <location>
        <begin position="140"/>
        <end position="158"/>
    </location>
</feature>
<keyword evidence="3" id="KW-0472">Membrane</keyword>
<sequence>MPFPEDNNSQVTVKDLGVLEADEKGLGIITPDHSTCLKVPSVPYPDGGLRAWGVVLGGFLAQFCSYGRVSCLQRCGLGDVNPAISFICSFGVYQDFYTRIYMTEHSPSAISWIGSVASFLTISTGLVGGRLYDKGYCMHLLYGGTFLMMLSFFMLSFVKPNQYYAVFLTQGIGMGIGGGMTYVPSFAIVAQYFDKKRTMAMSIITAGVCLGSALLPFMINQLLAKPSLSFAFVTRIVTGFMTILLIVACILMRPRLPPSEKHANVADCLKRFSRDWAYIALIIGFTCFALGFFFPMFYLQLAAITHGLNETFAFYSLVILNGCGFIARILCGIIARKVSVINLAIGSAVVCGCITFAFVDIGSPASVVLVGVFYGSSAGIYAGTMAALVSLLTDNEAELGLRLGIAFAVSGLGELIGPPVTGALLTSEYHWWRPAVFAGVLVLAAAGCFTTVKLMARNRLQLV</sequence>
<dbReference type="EMBL" id="JAACJO010000008">
    <property type="protein sequence ID" value="KAF5354879.1"/>
    <property type="molecule type" value="Genomic_DNA"/>
</dbReference>
<feature type="transmembrane region" description="Helical" evidence="3">
    <location>
        <begin position="200"/>
        <end position="219"/>
    </location>
</feature>
<reference evidence="5 6" key="1">
    <citation type="journal article" date="2020" name="ISME J.">
        <title>Uncovering the hidden diversity of litter-decomposition mechanisms in mushroom-forming fungi.</title>
        <authorList>
            <person name="Floudas D."/>
            <person name="Bentzer J."/>
            <person name="Ahren D."/>
            <person name="Johansson T."/>
            <person name="Persson P."/>
            <person name="Tunlid A."/>
        </authorList>
    </citation>
    <scope>NUCLEOTIDE SEQUENCE [LARGE SCALE GENOMIC DNA]</scope>
    <source>
        <strain evidence="5 6">CBS 146.42</strain>
    </source>
</reference>
<dbReference type="InterPro" id="IPR020846">
    <property type="entry name" value="MFS_dom"/>
</dbReference>
<evidence type="ECO:0000256" key="2">
    <source>
        <dbReference type="ARBA" id="ARBA00006727"/>
    </source>
</evidence>
<feature type="transmembrane region" description="Helical" evidence="3">
    <location>
        <begin position="403"/>
        <end position="425"/>
    </location>
</feature>
<feature type="transmembrane region" description="Helical" evidence="3">
    <location>
        <begin position="431"/>
        <end position="452"/>
    </location>
</feature>
<dbReference type="Pfam" id="PF07690">
    <property type="entry name" value="MFS_1"/>
    <property type="match status" value="1"/>
</dbReference>
<dbReference type="OrthoDB" id="6499973at2759"/>
<dbReference type="SUPFAM" id="SSF103473">
    <property type="entry name" value="MFS general substrate transporter"/>
    <property type="match status" value="1"/>
</dbReference>
<dbReference type="Gene3D" id="1.20.1250.20">
    <property type="entry name" value="MFS general substrate transporter like domains"/>
    <property type="match status" value="1"/>
</dbReference>
<feature type="transmembrane region" description="Helical" evidence="3">
    <location>
        <begin position="338"/>
        <end position="359"/>
    </location>
</feature>
<evidence type="ECO:0000313" key="5">
    <source>
        <dbReference type="EMBL" id="KAF5354879.1"/>
    </source>
</evidence>
<keyword evidence="3" id="KW-0812">Transmembrane</keyword>
<dbReference type="PANTHER" id="PTHR11360">
    <property type="entry name" value="MONOCARBOXYLATE TRANSPORTER"/>
    <property type="match status" value="1"/>
</dbReference>
<dbReference type="InterPro" id="IPR036259">
    <property type="entry name" value="MFS_trans_sf"/>
</dbReference>
<keyword evidence="6" id="KW-1185">Reference proteome</keyword>
<evidence type="ECO:0000256" key="3">
    <source>
        <dbReference type="SAM" id="Phobius"/>
    </source>
</evidence>
<dbReference type="GO" id="GO:0022857">
    <property type="term" value="F:transmembrane transporter activity"/>
    <property type="evidence" value="ECO:0007669"/>
    <property type="project" value="InterPro"/>
</dbReference>
<comment type="similarity">
    <text evidence="2">Belongs to the major facilitator superfamily. Monocarboxylate porter (TC 2.A.1.13) family.</text>
</comment>
<protein>
    <recommendedName>
        <fullName evidence="4">Major facilitator superfamily (MFS) profile domain-containing protein</fullName>
    </recommendedName>
</protein>
<dbReference type="InterPro" id="IPR050327">
    <property type="entry name" value="Proton-linked_MCT"/>
</dbReference>
<comment type="caution">
    <text evidence="5">The sequence shown here is derived from an EMBL/GenBank/DDBJ whole genome shotgun (WGS) entry which is preliminary data.</text>
</comment>
<organism evidence="5 6">
    <name type="scientific">Leucocoprinus leucothites</name>
    <dbReference type="NCBI Taxonomy" id="201217"/>
    <lineage>
        <taxon>Eukaryota</taxon>
        <taxon>Fungi</taxon>
        <taxon>Dikarya</taxon>
        <taxon>Basidiomycota</taxon>
        <taxon>Agaricomycotina</taxon>
        <taxon>Agaricomycetes</taxon>
        <taxon>Agaricomycetidae</taxon>
        <taxon>Agaricales</taxon>
        <taxon>Agaricineae</taxon>
        <taxon>Agaricaceae</taxon>
        <taxon>Leucocoprinus</taxon>
    </lineage>
</organism>
<evidence type="ECO:0000256" key="1">
    <source>
        <dbReference type="ARBA" id="ARBA00004141"/>
    </source>
</evidence>
<comment type="subcellular location">
    <subcellularLocation>
        <location evidence="1">Membrane</location>
        <topology evidence="1">Multi-pass membrane protein</topology>
    </subcellularLocation>
</comment>
<dbReference type="PANTHER" id="PTHR11360:SF252">
    <property type="entry name" value="MAJOR FACILITATOR SUPERFAMILY (MFS) PROFILE DOMAIN-CONTAINING PROTEIN-RELATED"/>
    <property type="match status" value="1"/>
</dbReference>
<proteinExistence type="inferred from homology"/>
<feature type="transmembrane region" description="Helical" evidence="3">
    <location>
        <begin position="231"/>
        <end position="252"/>
    </location>
</feature>
<feature type="transmembrane region" description="Helical" evidence="3">
    <location>
        <begin position="365"/>
        <end position="391"/>
    </location>
</feature>
<dbReference type="AlphaFoldDB" id="A0A8H5D815"/>
<accession>A0A8H5D815</accession>
<dbReference type="GO" id="GO:0016020">
    <property type="term" value="C:membrane"/>
    <property type="evidence" value="ECO:0007669"/>
    <property type="project" value="UniProtKB-SubCell"/>
</dbReference>
<feature type="domain" description="Major facilitator superfamily (MFS) profile" evidence="4">
    <location>
        <begin position="54"/>
        <end position="459"/>
    </location>
</feature>